<evidence type="ECO:0000313" key="2">
    <source>
        <dbReference type="Proteomes" id="UP000245626"/>
    </source>
</evidence>
<dbReference type="EMBL" id="KZ819841">
    <property type="protein sequence ID" value="PWN51469.1"/>
    <property type="molecule type" value="Genomic_DNA"/>
</dbReference>
<name>A0ACD0P095_9BASI</name>
<proteinExistence type="predicted"/>
<accession>A0ACD0P095</accession>
<dbReference type="Proteomes" id="UP000245626">
    <property type="component" value="Unassembled WGS sequence"/>
</dbReference>
<gene>
    <name evidence="1" type="ORF">IE53DRAFT_393375</name>
</gene>
<reference evidence="1 2" key="1">
    <citation type="journal article" date="2018" name="Mol. Biol. Evol.">
        <title>Broad Genomic Sampling Reveals a Smut Pathogenic Ancestry of the Fungal Clade Ustilaginomycotina.</title>
        <authorList>
            <person name="Kijpornyongpan T."/>
            <person name="Mondo S.J."/>
            <person name="Barry K."/>
            <person name="Sandor L."/>
            <person name="Lee J."/>
            <person name="Lipzen A."/>
            <person name="Pangilinan J."/>
            <person name="LaButti K."/>
            <person name="Hainaut M."/>
            <person name="Henrissat B."/>
            <person name="Grigoriev I.V."/>
            <person name="Spatafora J.W."/>
            <person name="Aime M.C."/>
        </authorList>
    </citation>
    <scope>NUCLEOTIDE SEQUENCE [LARGE SCALE GENOMIC DNA]</scope>
    <source>
        <strain evidence="1 2">SA 807</strain>
    </source>
</reference>
<evidence type="ECO:0000313" key="1">
    <source>
        <dbReference type="EMBL" id="PWN51469.1"/>
    </source>
</evidence>
<protein>
    <submittedName>
        <fullName evidence="1">ClpP/crotonase</fullName>
    </submittedName>
</protein>
<organism evidence="1 2">
    <name type="scientific">Violaceomyces palustris</name>
    <dbReference type="NCBI Taxonomy" id="1673888"/>
    <lineage>
        <taxon>Eukaryota</taxon>
        <taxon>Fungi</taxon>
        <taxon>Dikarya</taxon>
        <taxon>Basidiomycota</taxon>
        <taxon>Ustilaginomycotina</taxon>
        <taxon>Ustilaginomycetes</taxon>
        <taxon>Violaceomycetales</taxon>
        <taxon>Violaceomycetaceae</taxon>
        <taxon>Violaceomyces</taxon>
    </lineage>
</organism>
<keyword evidence="2" id="KW-1185">Reference proteome</keyword>
<sequence>MALVHLERDSTNRTIYHLVLDRGQARNAINRKLLQDLDRSLDQLVEVSSLGMVTCVVLRSKDERCFCSGADLKERSTMSRLQALDFLNALRECLDRLDKLPVPTIAAIDGLALGGGLELALACDFRVASREVNMLGFPEVRLGIIPGAGGTQRAPRIIGMQKAKELIYTGKVVSAIEAHGWGLIDYLSAIDQSATSRALELATNMMSSAPLALKSAKMAISEGFDLELERGLQWEIQCYEPLLLTRDRLEALEAFKQKRKPIFQGC</sequence>